<accession>A0A238Z1Z9</accession>
<gene>
    <name evidence="1" type="ORF">SAMN06265370_12218</name>
</gene>
<keyword evidence="2" id="KW-1185">Reference proteome</keyword>
<evidence type="ECO:0000313" key="1">
    <source>
        <dbReference type="EMBL" id="SNR76968.1"/>
    </source>
</evidence>
<protein>
    <submittedName>
        <fullName evidence="1">Uncharacterized protein</fullName>
    </submittedName>
</protein>
<dbReference type="Proteomes" id="UP000198417">
    <property type="component" value="Unassembled WGS sequence"/>
</dbReference>
<dbReference type="RefSeq" id="WP_089273162.1">
    <property type="nucleotide sequence ID" value="NZ_FZNN01000022.1"/>
</dbReference>
<dbReference type="EMBL" id="FZNN01000022">
    <property type="protein sequence ID" value="SNR76968.1"/>
    <property type="molecule type" value="Genomic_DNA"/>
</dbReference>
<dbReference type="OrthoDB" id="8224631at2"/>
<name>A0A238Z1Z9_9RHOB</name>
<evidence type="ECO:0000313" key="2">
    <source>
        <dbReference type="Proteomes" id="UP000198417"/>
    </source>
</evidence>
<sequence>MIPNDFRIAMCNSLRIGPFGTPHSAQAAGQEWLIVSRSGPEGALLQISDTGVAKSPDSDEPPADLSERNTILALLAEPDASAPQFLMVRHLPPGVQVAGTFFPADGAARLTQGEQGLGLKAFGRHAHTSGMTVGRLILHDIPDPAPSYDAAVNWHFDAEERRFAAAP</sequence>
<proteinExistence type="predicted"/>
<organism evidence="1 2">
    <name type="scientific">Puniceibacterium sediminis</name>
    <dbReference type="NCBI Taxonomy" id="1608407"/>
    <lineage>
        <taxon>Bacteria</taxon>
        <taxon>Pseudomonadati</taxon>
        <taxon>Pseudomonadota</taxon>
        <taxon>Alphaproteobacteria</taxon>
        <taxon>Rhodobacterales</taxon>
        <taxon>Paracoccaceae</taxon>
        <taxon>Puniceibacterium</taxon>
    </lineage>
</organism>
<reference evidence="1 2" key="1">
    <citation type="submission" date="2017-06" db="EMBL/GenBank/DDBJ databases">
        <authorList>
            <person name="Kim H.J."/>
            <person name="Triplett B.A."/>
        </authorList>
    </citation>
    <scope>NUCLEOTIDE SEQUENCE [LARGE SCALE GENOMIC DNA]</scope>
    <source>
        <strain evidence="1 2">DSM 29052</strain>
    </source>
</reference>
<dbReference type="AlphaFoldDB" id="A0A238Z1Z9"/>